<dbReference type="AlphaFoldDB" id="A0A399E6Q6"/>
<name>A0A399E6Q6_9DEIN</name>
<accession>A0A399E6Q6</accession>
<evidence type="ECO:0000313" key="2">
    <source>
        <dbReference type="Proteomes" id="UP000265715"/>
    </source>
</evidence>
<protein>
    <recommendedName>
        <fullName evidence="3">Phage tail assembly chaperone protein, E, or 41 or 14</fullName>
    </recommendedName>
</protein>
<dbReference type="EMBL" id="QXDL01000274">
    <property type="protein sequence ID" value="RIH77961.1"/>
    <property type="molecule type" value="Genomic_DNA"/>
</dbReference>
<evidence type="ECO:0008006" key="3">
    <source>
        <dbReference type="Google" id="ProtNLM"/>
    </source>
</evidence>
<dbReference type="Proteomes" id="UP000265715">
    <property type="component" value="Unassembled WGS sequence"/>
</dbReference>
<dbReference type="RefSeq" id="WP_119316574.1">
    <property type="nucleotide sequence ID" value="NZ_QXDL01000274.1"/>
</dbReference>
<reference evidence="1 2" key="1">
    <citation type="submission" date="2018-08" db="EMBL/GenBank/DDBJ databases">
        <title>Meiothermus terrae DSM 26712 genome sequencing project.</title>
        <authorList>
            <person name="Da Costa M.S."/>
            <person name="Albuquerque L."/>
            <person name="Raposo P."/>
            <person name="Froufe H.J.C."/>
            <person name="Barroso C.S."/>
            <person name="Egas C."/>
        </authorList>
    </citation>
    <scope>NUCLEOTIDE SEQUENCE [LARGE SCALE GENOMIC DNA]</scope>
    <source>
        <strain evidence="1 2">DSM 26712</strain>
    </source>
</reference>
<gene>
    <name evidence="1" type="ORF">Mterra_03710</name>
</gene>
<proteinExistence type="predicted"/>
<comment type="caution">
    <text evidence="1">The sequence shown here is derived from an EMBL/GenBank/DDBJ whole genome shotgun (WGS) entry which is preliminary data.</text>
</comment>
<organism evidence="1 2">
    <name type="scientific">Calidithermus terrae</name>
    <dbReference type="NCBI Taxonomy" id="1408545"/>
    <lineage>
        <taxon>Bacteria</taxon>
        <taxon>Thermotogati</taxon>
        <taxon>Deinococcota</taxon>
        <taxon>Deinococci</taxon>
        <taxon>Thermales</taxon>
        <taxon>Thermaceae</taxon>
        <taxon>Calidithermus</taxon>
    </lineage>
</organism>
<sequence length="133" mass="15071">MQTLFEFTLPHGYLDEQGHLHRRGVMRRATALDEVEPLADPRVRANEAYLGIALLSRVLLSLGSIRPVPESVVERLFATDYMFLQEFYLQVNGSGPRPMFPERLSLVETECPACRARFTLDLGQLEDAPPEGR</sequence>
<evidence type="ECO:0000313" key="1">
    <source>
        <dbReference type="EMBL" id="RIH77961.1"/>
    </source>
</evidence>
<dbReference type="OrthoDB" id="9802230at2"/>
<keyword evidence="2" id="KW-1185">Reference proteome</keyword>